<dbReference type="EMBL" id="CM023473">
    <property type="protein sequence ID" value="KAH7952822.1"/>
    <property type="molecule type" value="Genomic_DNA"/>
</dbReference>
<protein>
    <submittedName>
        <fullName evidence="1">Uncharacterized protein</fullName>
    </submittedName>
</protein>
<name>A0ACB8CUX9_DERSI</name>
<proteinExistence type="predicted"/>
<reference evidence="1" key="1">
    <citation type="submission" date="2020-05" db="EMBL/GenBank/DDBJ databases">
        <title>Large-scale comparative analyses of tick genomes elucidate their genetic diversity and vector capacities.</title>
        <authorList>
            <person name="Jia N."/>
            <person name="Wang J."/>
            <person name="Shi W."/>
            <person name="Du L."/>
            <person name="Sun Y."/>
            <person name="Zhan W."/>
            <person name="Jiang J."/>
            <person name="Wang Q."/>
            <person name="Zhang B."/>
            <person name="Ji P."/>
            <person name="Sakyi L.B."/>
            <person name="Cui X."/>
            <person name="Yuan T."/>
            <person name="Jiang B."/>
            <person name="Yang W."/>
            <person name="Lam T.T.-Y."/>
            <person name="Chang Q."/>
            <person name="Ding S."/>
            <person name="Wang X."/>
            <person name="Zhu J."/>
            <person name="Ruan X."/>
            <person name="Zhao L."/>
            <person name="Wei J."/>
            <person name="Que T."/>
            <person name="Du C."/>
            <person name="Cheng J."/>
            <person name="Dai P."/>
            <person name="Han X."/>
            <person name="Huang E."/>
            <person name="Gao Y."/>
            <person name="Liu J."/>
            <person name="Shao H."/>
            <person name="Ye R."/>
            <person name="Li L."/>
            <person name="Wei W."/>
            <person name="Wang X."/>
            <person name="Wang C."/>
            <person name="Yang T."/>
            <person name="Huo Q."/>
            <person name="Li W."/>
            <person name="Guo W."/>
            <person name="Chen H."/>
            <person name="Zhou L."/>
            <person name="Ni X."/>
            <person name="Tian J."/>
            <person name="Zhou Y."/>
            <person name="Sheng Y."/>
            <person name="Liu T."/>
            <person name="Pan Y."/>
            <person name="Xia L."/>
            <person name="Li J."/>
            <person name="Zhao F."/>
            <person name="Cao W."/>
        </authorList>
    </citation>
    <scope>NUCLEOTIDE SEQUENCE</scope>
    <source>
        <strain evidence="1">Dsil-2018</strain>
    </source>
</reference>
<gene>
    <name evidence="1" type="ORF">HPB49_001538</name>
</gene>
<evidence type="ECO:0000313" key="1">
    <source>
        <dbReference type="EMBL" id="KAH7952822.1"/>
    </source>
</evidence>
<accession>A0ACB8CUX9</accession>
<dbReference type="Proteomes" id="UP000821865">
    <property type="component" value="Chromosome 4"/>
</dbReference>
<keyword evidence="2" id="KW-1185">Reference proteome</keyword>
<organism evidence="1 2">
    <name type="scientific">Dermacentor silvarum</name>
    <name type="common">Tick</name>
    <dbReference type="NCBI Taxonomy" id="543639"/>
    <lineage>
        <taxon>Eukaryota</taxon>
        <taxon>Metazoa</taxon>
        <taxon>Ecdysozoa</taxon>
        <taxon>Arthropoda</taxon>
        <taxon>Chelicerata</taxon>
        <taxon>Arachnida</taxon>
        <taxon>Acari</taxon>
        <taxon>Parasitiformes</taxon>
        <taxon>Ixodida</taxon>
        <taxon>Ixodoidea</taxon>
        <taxon>Ixodidae</taxon>
        <taxon>Rhipicephalinae</taxon>
        <taxon>Dermacentor</taxon>
    </lineage>
</organism>
<sequence length="512" mass="55169">MQPTSHAGGSLPSVGERTRAANATEAGREEARQAAERESKQVLGSRVQRGDHRQAPDTFAANIDNSHLQPLSRRRVCYAECRSSLGGVAWQVCYGRSGGGNGVQPTQLRRTPPPLPWSLPGEHALKPRRTVSYRQGVERFWAAHTSATDPSRNRRACNGVLEVNFDSCVIFPSKAALLWDARRNGAEEKTGGGGGVRNVGRICPKRAAIALWRDWRGSCDFLVQRAGGRGRPIVDDGLPGFRVWDIREPLEEPLCGAIVPFVSSTVTASRLRVKVEASTKTGCASRLSNVWDTGPSVADRTRVQTSGRPRWRPGFAMGSHPDSLEQERKKAAEHAARLVQVATGTIQRKDDPDEAPGLEFESSESAEEATVVRVQGKDSSLHSPEQGAAMVPYSRATSDATAVPSSSWPTVLASGWLFFFASALFRSYGLLYLHLVRTVQLSRAAASLPIAFVAAAAGVSGLLCTLLHKRVPVIVSNLCCCLVCGAALCFPYIMATSPGLALAGIFYDVSRA</sequence>
<evidence type="ECO:0000313" key="2">
    <source>
        <dbReference type="Proteomes" id="UP000821865"/>
    </source>
</evidence>
<comment type="caution">
    <text evidence="1">The sequence shown here is derived from an EMBL/GenBank/DDBJ whole genome shotgun (WGS) entry which is preliminary data.</text>
</comment>